<accession>A0A9P8TQJ9</accession>
<proteinExistence type="predicted"/>
<gene>
    <name evidence="1" type="ORF">WICPIJ_001626</name>
</gene>
<dbReference type="AlphaFoldDB" id="A0A9P8TQJ9"/>
<dbReference type="Proteomes" id="UP000774326">
    <property type="component" value="Unassembled WGS sequence"/>
</dbReference>
<organism evidence="1 2">
    <name type="scientific">Wickerhamomyces pijperi</name>
    <name type="common">Yeast</name>
    <name type="synonym">Pichia pijperi</name>
    <dbReference type="NCBI Taxonomy" id="599730"/>
    <lineage>
        <taxon>Eukaryota</taxon>
        <taxon>Fungi</taxon>
        <taxon>Dikarya</taxon>
        <taxon>Ascomycota</taxon>
        <taxon>Saccharomycotina</taxon>
        <taxon>Saccharomycetes</taxon>
        <taxon>Phaffomycetales</taxon>
        <taxon>Wickerhamomycetaceae</taxon>
        <taxon>Wickerhamomyces</taxon>
    </lineage>
</organism>
<evidence type="ECO:0000313" key="2">
    <source>
        <dbReference type="Proteomes" id="UP000774326"/>
    </source>
</evidence>
<comment type="caution">
    <text evidence="1">The sequence shown here is derived from an EMBL/GenBank/DDBJ whole genome shotgun (WGS) entry which is preliminary data.</text>
</comment>
<evidence type="ECO:0000313" key="1">
    <source>
        <dbReference type="EMBL" id="KAH3687395.1"/>
    </source>
</evidence>
<reference evidence="1" key="1">
    <citation type="journal article" date="2021" name="Open Biol.">
        <title>Shared evolutionary footprints suggest mitochondrial oxidative damage underlies multiple complex I losses in fungi.</title>
        <authorList>
            <person name="Schikora-Tamarit M.A."/>
            <person name="Marcet-Houben M."/>
            <person name="Nosek J."/>
            <person name="Gabaldon T."/>
        </authorList>
    </citation>
    <scope>NUCLEOTIDE SEQUENCE</scope>
    <source>
        <strain evidence="1">CBS2887</strain>
    </source>
</reference>
<protein>
    <submittedName>
        <fullName evidence="1">Uncharacterized protein</fullName>
    </submittedName>
</protein>
<reference evidence="1" key="2">
    <citation type="submission" date="2021-01" db="EMBL/GenBank/DDBJ databases">
        <authorList>
            <person name="Schikora-Tamarit M.A."/>
        </authorList>
    </citation>
    <scope>NUCLEOTIDE SEQUENCE</scope>
    <source>
        <strain evidence="1">CBS2887</strain>
    </source>
</reference>
<sequence>MPSLIPESKITESIILFFLGWPNGLHSGPQEVYITVFPSDAFKAMVLASVSKSWNNARSRYKVVKVTVSKGVPLVMSSSFPDLSRLISMYAPLYLIRCFPGPGTNENVVVLAPLSCWTKEVSTDKCLELLCLY</sequence>
<name>A0A9P8TQJ9_WICPI</name>
<keyword evidence="2" id="KW-1185">Reference proteome</keyword>
<dbReference type="EMBL" id="JAEUBG010000858">
    <property type="protein sequence ID" value="KAH3687395.1"/>
    <property type="molecule type" value="Genomic_DNA"/>
</dbReference>